<comment type="caution">
    <text evidence="8">The sequence shown here is derived from an EMBL/GenBank/DDBJ whole genome shotgun (WGS) entry which is preliminary data.</text>
</comment>
<keyword evidence="5 6" id="KW-0456">Lyase</keyword>
<keyword evidence="1 6" id="KW-0028">Amino-acid biosynthesis</keyword>
<dbReference type="InterPro" id="IPR001303">
    <property type="entry name" value="Aldolase_II/adducin_N"/>
</dbReference>
<dbReference type="GO" id="GO:0008270">
    <property type="term" value="F:zinc ion binding"/>
    <property type="evidence" value="ECO:0007669"/>
    <property type="project" value="UniProtKB-UniRule"/>
</dbReference>
<feature type="domain" description="Class II aldolase/adducin N-terminal" evidence="7">
    <location>
        <begin position="15"/>
        <end position="199"/>
    </location>
</feature>
<name>A0A101NNE1_9ACTN</name>
<dbReference type="SUPFAM" id="SSF53639">
    <property type="entry name" value="AraD/HMP-PK domain-like"/>
    <property type="match status" value="1"/>
</dbReference>
<dbReference type="NCBIfam" id="TIGR03328">
    <property type="entry name" value="salvage_mtnB"/>
    <property type="match status" value="1"/>
</dbReference>
<keyword evidence="9" id="KW-1185">Reference proteome</keyword>
<evidence type="ECO:0000256" key="6">
    <source>
        <dbReference type="HAMAP-Rule" id="MF_01677"/>
    </source>
</evidence>
<dbReference type="UniPathway" id="UPA00904">
    <property type="reaction ID" value="UER00875"/>
</dbReference>
<dbReference type="PANTHER" id="PTHR10640">
    <property type="entry name" value="METHYLTHIORIBULOSE-1-PHOSPHATE DEHYDRATASE"/>
    <property type="match status" value="1"/>
</dbReference>
<evidence type="ECO:0000256" key="1">
    <source>
        <dbReference type="ARBA" id="ARBA00022605"/>
    </source>
</evidence>
<protein>
    <recommendedName>
        <fullName evidence="6">Methylthioribulose-1-phosphate dehydratase</fullName>
        <shortName evidence="6">MTRu-1-P dehydratase</shortName>
        <ecNumber evidence="6">4.2.1.109</ecNumber>
    </recommendedName>
</protein>
<dbReference type="GO" id="GO:0019509">
    <property type="term" value="P:L-methionine salvage from methylthioadenosine"/>
    <property type="evidence" value="ECO:0007669"/>
    <property type="project" value="UniProtKB-UniRule"/>
</dbReference>
<gene>
    <name evidence="6" type="primary">mtnB</name>
    <name evidence="8" type="ORF">AQI88_11835</name>
</gene>
<comment type="pathway">
    <text evidence="6">Amino-acid biosynthesis; L-methionine biosynthesis via salvage pathway; L-methionine from S-methyl-5-thio-alpha-D-ribose 1-phosphate: step 2/6.</text>
</comment>
<comment type="catalytic activity">
    <reaction evidence="6">
        <text>5-(methylsulfanyl)-D-ribulose 1-phosphate = 5-methylsulfanyl-2,3-dioxopentyl phosphate + H2O</text>
        <dbReference type="Rhea" id="RHEA:15549"/>
        <dbReference type="ChEBI" id="CHEBI:15377"/>
        <dbReference type="ChEBI" id="CHEBI:58548"/>
        <dbReference type="ChEBI" id="CHEBI:58828"/>
        <dbReference type="EC" id="4.2.1.109"/>
    </reaction>
</comment>
<proteinExistence type="inferred from homology"/>
<reference evidence="8 9" key="1">
    <citation type="submission" date="2015-10" db="EMBL/GenBank/DDBJ databases">
        <title>Draft genome sequence of Streptomyces cellostaticus DSM 40189, type strain for the species Streptomyces cellostaticus.</title>
        <authorList>
            <person name="Ruckert C."/>
            <person name="Winkler A."/>
            <person name="Kalinowski J."/>
            <person name="Kampfer P."/>
            <person name="Glaeser S."/>
        </authorList>
    </citation>
    <scope>NUCLEOTIDE SEQUENCE [LARGE SCALE GENOMIC DNA]</scope>
    <source>
        <strain evidence="8 9">DSM 40189</strain>
    </source>
</reference>
<dbReference type="Proteomes" id="UP000054241">
    <property type="component" value="Unassembled WGS sequence"/>
</dbReference>
<dbReference type="GO" id="GO:0005737">
    <property type="term" value="C:cytoplasm"/>
    <property type="evidence" value="ECO:0007669"/>
    <property type="project" value="UniProtKB-UniRule"/>
</dbReference>
<dbReference type="STRING" id="67285.AQI88_11835"/>
<dbReference type="HAMAP" id="MF_01677">
    <property type="entry name" value="Salvage_MtnB"/>
    <property type="match status" value="1"/>
</dbReference>
<dbReference type="EMBL" id="LMWL01000018">
    <property type="protein sequence ID" value="KUM96465.1"/>
    <property type="molecule type" value="Genomic_DNA"/>
</dbReference>
<dbReference type="Gene3D" id="3.40.225.10">
    <property type="entry name" value="Class II aldolase/adducin N-terminal domain"/>
    <property type="match status" value="1"/>
</dbReference>
<evidence type="ECO:0000256" key="2">
    <source>
        <dbReference type="ARBA" id="ARBA00022723"/>
    </source>
</evidence>
<dbReference type="AlphaFoldDB" id="A0A101NNE1"/>
<comment type="cofactor">
    <cofactor evidence="6">
        <name>Zn(2+)</name>
        <dbReference type="ChEBI" id="CHEBI:29105"/>
    </cofactor>
    <text evidence="6">Binds 1 zinc ion per subunit.</text>
</comment>
<dbReference type="EC" id="4.2.1.109" evidence="6"/>
<dbReference type="InterPro" id="IPR017714">
    <property type="entry name" value="MethylthioRu-1-P_deHdtase_MtnB"/>
</dbReference>
<dbReference type="PANTHER" id="PTHR10640:SF7">
    <property type="entry name" value="METHYLTHIORIBULOSE-1-PHOSPHATE DEHYDRATASE"/>
    <property type="match status" value="1"/>
</dbReference>
<dbReference type="SMART" id="SM01007">
    <property type="entry name" value="Aldolase_II"/>
    <property type="match status" value="1"/>
</dbReference>
<feature type="binding site" evidence="6">
    <location>
        <position position="101"/>
    </location>
    <ligand>
        <name>Zn(2+)</name>
        <dbReference type="ChEBI" id="CHEBI:29105"/>
    </ligand>
</feature>
<dbReference type="RefSeq" id="WP_066996333.1">
    <property type="nucleotide sequence ID" value="NZ_BNDU01000006.1"/>
</dbReference>
<organism evidence="8 9">
    <name type="scientific">Streptomyces cellostaticus</name>
    <dbReference type="NCBI Taxonomy" id="67285"/>
    <lineage>
        <taxon>Bacteria</taxon>
        <taxon>Bacillati</taxon>
        <taxon>Actinomycetota</taxon>
        <taxon>Actinomycetes</taxon>
        <taxon>Kitasatosporales</taxon>
        <taxon>Streptomycetaceae</taxon>
        <taxon>Streptomyces</taxon>
    </lineage>
</organism>
<dbReference type="InterPro" id="IPR036409">
    <property type="entry name" value="Aldolase_II/adducin_N_sf"/>
</dbReference>
<evidence type="ECO:0000256" key="4">
    <source>
        <dbReference type="ARBA" id="ARBA00023167"/>
    </source>
</evidence>
<feature type="binding site" evidence="6">
    <location>
        <position position="103"/>
    </location>
    <ligand>
        <name>Zn(2+)</name>
        <dbReference type="ChEBI" id="CHEBI:29105"/>
    </ligand>
</feature>
<keyword evidence="3 6" id="KW-0862">Zinc</keyword>
<sequence length="202" mass="21347">MTACISARELEEAGAVLAAESARFASFGWMRGTSGNLSMVLSRAPLRLAVTASGHDKGELTPRDVVLVDGQGAAVHGGRPSAEAELHARVAALTGAGAVVHVHTVASVAMGRREPGGIVFRDLEMLKGVGQPAHDVEVTLPVIANSQDMSELGDRLEAARNPGMPAVVVAGHGLYVWGADPRQARHHTEVVEWLLELELFRR</sequence>
<dbReference type="GO" id="GO:0046570">
    <property type="term" value="F:methylthioribulose 1-phosphate dehydratase activity"/>
    <property type="evidence" value="ECO:0007669"/>
    <property type="project" value="UniProtKB-UniRule"/>
</dbReference>
<evidence type="ECO:0000313" key="9">
    <source>
        <dbReference type="Proteomes" id="UP000054241"/>
    </source>
</evidence>
<dbReference type="Pfam" id="PF00596">
    <property type="entry name" value="Aldolase_II"/>
    <property type="match status" value="1"/>
</dbReference>
<evidence type="ECO:0000259" key="7">
    <source>
        <dbReference type="SMART" id="SM01007"/>
    </source>
</evidence>
<comment type="function">
    <text evidence="6">Catalyzes the dehydration of methylthioribulose-1-phosphate (MTRu-1-P) into 2,3-diketo-5-methylthiopentyl-1-phosphate (DK-MTP-1-P).</text>
</comment>
<evidence type="ECO:0000256" key="3">
    <source>
        <dbReference type="ARBA" id="ARBA00022833"/>
    </source>
</evidence>
<accession>A0A101NNE1</accession>
<comment type="similarity">
    <text evidence="6">Belongs to the aldolase class II family. MtnB subfamily.</text>
</comment>
<keyword evidence="4 6" id="KW-0486">Methionine biosynthesis</keyword>
<evidence type="ECO:0000313" key="8">
    <source>
        <dbReference type="EMBL" id="KUM96465.1"/>
    </source>
</evidence>
<evidence type="ECO:0000256" key="5">
    <source>
        <dbReference type="ARBA" id="ARBA00023239"/>
    </source>
</evidence>
<keyword evidence="2 6" id="KW-0479">Metal-binding</keyword>
<dbReference type="OrthoDB" id="9803436at2"/>